<feature type="compositionally biased region" description="Polar residues" evidence="1">
    <location>
        <begin position="393"/>
        <end position="404"/>
    </location>
</feature>
<dbReference type="GeneID" id="54572766"/>
<keyword evidence="2" id="KW-0812">Transmembrane</keyword>
<evidence type="ECO:0000256" key="1">
    <source>
        <dbReference type="SAM" id="MobiDB-lite"/>
    </source>
</evidence>
<dbReference type="CDD" id="cd00920">
    <property type="entry name" value="Cupredoxin"/>
    <property type="match status" value="1"/>
</dbReference>
<dbReference type="PANTHER" id="PTHR34883">
    <property type="entry name" value="SERINE-RICH PROTEIN, PUTATIVE-RELATED-RELATED"/>
    <property type="match status" value="1"/>
</dbReference>
<name>A0A6A6HYZ1_9PLEO</name>
<dbReference type="CDD" id="cd12087">
    <property type="entry name" value="TM_EGFR-like"/>
    <property type="match status" value="1"/>
</dbReference>
<gene>
    <name evidence="3" type="ORF">BU26DRAFT_114047</name>
</gene>
<evidence type="ECO:0000313" key="3">
    <source>
        <dbReference type="EMBL" id="KAF2243247.1"/>
    </source>
</evidence>
<evidence type="ECO:0000313" key="4">
    <source>
        <dbReference type="Proteomes" id="UP000800094"/>
    </source>
</evidence>
<sequence length="423" mass="44583">MKPELGLPLSACCLLSSSLALLFSFRSWSFDIATFFALLVDNWALNTSCYQRVSISAPRKTLGMAPSLAERLALPFALIQLLATVFAQTTIQTSTPTFETATDTGASFPITAAPSTSTASATSSASSSSSSSSSRGPQVHTVKVGSGGFKYEPAELRNVSVGDTITFEFYPPDHSVARAEYMSPCVPYEYTGRDKVGFWSGTQFVDTVDELTHWNLTINSTEPIFYYCAAPGSCIDHEMVGVINPNTTQTLDAQVKAAGDSSYQLKPGDPIPKEGSATLHTQPATAAATPTGGSSHDDHPHTLSGGVIAGIVVGAVAFLVICAALFFYVGRTKSLKEMIARRDATVAKSTGPEAGAAGHFHQPMSSPGYPPTPFSPPPGHNEFGGQLPAYGQHNATDSHPSGWTSPPMRPGHTSMTGSPPQPQ</sequence>
<proteinExistence type="predicted"/>
<dbReference type="PANTHER" id="PTHR34883:SF8">
    <property type="entry name" value="EXTRACELLULAR SERINE-RICH PROTEIN (AFU_ORTHOLOGUE AFUA_6G00670)"/>
    <property type="match status" value="1"/>
</dbReference>
<keyword evidence="2" id="KW-1133">Transmembrane helix</keyword>
<feature type="region of interest" description="Disordered" evidence="1">
    <location>
        <begin position="350"/>
        <end position="423"/>
    </location>
</feature>
<keyword evidence="4" id="KW-1185">Reference proteome</keyword>
<accession>A0A6A6HYZ1</accession>
<organism evidence="3 4">
    <name type="scientific">Trematosphaeria pertusa</name>
    <dbReference type="NCBI Taxonomy" id="390896"/>
    <lineage>
        <taxon>Eukaryota</taxon>
        <taxon>Fungi</taxon>
        <taxon>Dikarya</taxon>
        <taxon>Ascomycota</taxon>
        <taxon>Pezizomycotina</taxon>
        <taxon>Dothideomycetes</taxon>
        <taxon>Pleosporomycetidae</taxon>
        <taxon>Pleosporales</taxon>
        <taxon>Massarineae</taxon>
        <taxon>Trematosphaeriaceae</taxon>
        <taxon>Trematosphaeria</taxon>
    </lineage>
</organism>
<feature type="compositionally biased region" description="Low complexity" evidence="1">
    <location>
        <begin position="113"/>
        <end position="134"/>
    </location>
</feature>
<dbReference type="EMBL" id="ML987205">
    <property type="protein sequence ID" value="KAF2243247.1"/>
    <property type="molecule type" value="Genomic_DNA"/>
</dbReference>
<dbReference type="Proteomes" id="UP000800094">
    <property type="component" value="Unassembled WGS sequence"/>
</dbReference>
<keyword evidence="2" id="KW-0472">Membrane</keyword>
<feature type="transmembrane region" description="Helical" evidence="2">
    <location>
        <begin position="307"/>
        <end position="329"/>
    </location>
</feature>
<feature type="compositionally biased region" description="Pro residues" evidence="1">
    <location>
        <begin position="368"/>
        <end position="379"/>
    </location>
</feature>
<dbReference type="InterPro" id="IPR052953">
    <property type="entry name" value="Ser-rich/MCO-related"/>
</dbReference>
<dbReference type="OrthoDB" id="2331100at2759"/>
<dbReference type="AlphaFoldDB" id="A0A6A6HYZ1"/>
<dbReference type="SUPFAM" id="SSF49503">
    <property type="entry name" value="Cupredoxins"/>
    <property type="match status" value="1"/>
</dbReference>
<evidence type="ECO:0000256" key="2">
    <source>
        <dbReference type="SAM" id="Phobius"/>
    </source>
</evidence>
<protein>
    <recommendedName>
        <fullName evidence="5">Cupredoxin</fullName>
    </recommendedName>
</protein>
<feature type="region of interest" description="Disordered" evidence="1">
    <location>
        <begin position="113"/>
        <end position="145"/>
    </location>
</feature>
<dbReference type="RefSeq" id="XP_033678251.1">
    <property type="nucleotide sequence ID" value="XM_033819436.1"/>
</dbReference>
<evidence type="ECO:0008006" key="5">
    <source>
        <dbReference type="Google" id="ProtNLM"/>
    </source>
</evidence>
<feature type="compositionally biased region" description="Polar residues" evidence="1">
    <location>
        <begin position="413"/>
        <end position="423"/>
    </location>
</feature>
<dbReference type="Gene3D" id="2.60.40.420">
    <property type="entry name" value="Cupredoxins - blue copper proteins"/>
    <property type="match status" value="1"/>
</dbReference>
<dbReference type="InterPro" id="IPR008972">
    <property type="entry name" value="Cupredoxin"/>
</dbReference>
<reference evidence="3" key="1">
    <citation type="journal article" date="2020" name="Stud. Mycol.">
        <title>101 Dothideomycetes genomes: a test case for predicting lifestyles and emergence of pathogens.</title>
        <authorList>
            <person name="Haridas S."/>
            <person name="Albert R."/>
            <person name="Binder M."/>
            <person name="Bloem J."/>
            <person name="Labutti K."/>
            <person name="Salamov A."/>
            <person name="Andreopoulos B."/>
            <person name="Baker S."/>
            <person name="Barry K."/>
            <person name="Bills G."/>
            <person name="Bluhm B."/>
            <person name="Cannon C."/>
            <person name="Castanera R."/>
            <person name="Culley D."/>
            <person name="Daum C."/>
            <person name="Ezra D."/>
            <person name="Gonzalez J."/>
            <person name="Henrissat B."/>
            <person name="Kuo A."/>
            <person name="Liang C."/>
            <person name="Lipzen A."/>
            <person name="Lutzoni F."/>
            <person name="Magnuson J."/>
            <person name="Mondo S."/>
            <person name="Nolan M."/>
            <person name="Ohm R."/>
            <person name="Pangilinan J."/>
            <person name="Park H.-J."/>
            <person name="Ramirez L."/>
            <person name="Alfaro M."/>
            <person name="Sun H."/>
            <person name="Tritt A."/>
            <person name="Yoshinaga Y."/>
            <person name="Zwiers L.-H."/>
            <person name="Turgeon B."/>
            <person name="Goodwin S."/>
            <person name="Spatafora J."/>
            <person name="Crous P."/>
            <person name="Grigoriev I."/>
        </authorList>
    </citation>
    <scope>NUCLEOTIDE SEQUENCE</scope>
    <source>
        <strain evidence="3">CBS 122368</strain>
    </source>
</reference>